<organism evidence="1 2">
    <name type="scientific">Panagrolaimus sp. PS1159</name>
    <dbReference type="NCBI Taxonomy" id="55785"/>
    <lineage>
        <taxon>Eukaryota</taxon>
        <taxon>Metazoa</taxon>
        <taxon>Ecdysozoa</taxon>
        <taxon>Nematoda</taxon>
        <taxon>Chromadorea</taxon>
        <taxon>Rhabditida</taxon>
        <taxon>Tylenchina</taxon>
        <taxon>Panagrolaimomorpha</taxon>
        <taxon>Panagrolaimoidea</taxon>
        <taxon>Panagrolaimidae</taxon>
        <taxon>Panagrolaimus</taxon>
    </lineage>
</organism>
<reference evidence="2" key="1">
    <citation type="submission" date="2022-11" db="UniProtKB">
        <authorList>
            <consortium name="WormBaseParasite"/>
        </authorList>
    </citation>
    <scope>IDENTIFICATION</scope>
</reference>
<name>A0AC35FAK5_9BILA</name>
<protein>
    <submittedName>
        <fullName evidence="2">Uncharacterized protein</fullName>
    </submittedName>
</protein>
<dbReference type="Proteomes" id="UP000887580">
    <property type="component" value="Unplaced"/>
</dbReference>
<evidence type="ECO:0000313" key="2">
    <source>
        <dbReference type="WBParaSite" id="PS1159_v2.g15485.t1"/>
    </source>
</evidence>
<accession>A0AC35FAK5</accession>
<dbReference type="WBParaSite" id="PS1159_v2.g15485.t1">
    <property type="protein sequence ID" value="PS1159_v2.g15485.t1"/>
    <property type="gene ID" value="PS1159_v2.g15485"/>
</dbReference>
<evidence type="ECO:0000313" key="1">
    <source>
        <dbReference type="Proteomes" id="UP000887580"/>
    </source>
</evidence>
<sequence>MSNHIIVKVKYAEDIRKVTLPASEVNTFAAVANWIAETYNFDGSHTLMLKYKDEGKLLLFLVLLKYLIF</sequence>
<proteinExistence type="predicted"/>